<reference evidence="2" key="2">
    <citation type="journal article" date="2015" name="Data Brief">
        <title>Shoot transcriptome of the giant reed, Arundo donax.</title>
        <authorList>
            <person name="Barrero R.A."/>
            <person name="Guerrero F.D."/>
            <person name="Moolhuijzen P."/>
            <person name="Goolsby J.A."/>
            <person name="Tidwell J."/>
            <person name="Bellgard S.E."/>
            <person name="Bellgard M.I."/>
        </authorList>
    </citation>
    <scope>NUCLEOTIDE SEQUENCE</scope>
    <source>
        <tissue evidence="2">Shoot tissue taken approximately 20 cm above the soil surface</tissue>
    </source>
</reference>
<organism evidence="2">
    <name type="scientific">Arundo donax</name>
    <name type="common">Giant reed</name>
    <name type="synonym">Donax arundinaceus</name>
    <dbReference type="NCBI Taxonomy" id="35708"/>
    <lineage>
        <taxon>Eukaryota</taxon>
        <taxon>Viridiplantae</taxon>
        <taxon>Streptophyta</taxon>
        <taxon>Embryophyta</taxon>
        <taxon>Tracheophyta</taxon>
        <taxon>Spermatophyta</taxon>
        <taxon>Magnoliopsida</taxon>
        <taxon>Liliopsida</taxon>
        <taxon>Poales</taxon>
        <taxon>Poaceae</taxon>
        <taxon>PACMAD clade</taxon>
        <taxon>Arundinoideae</taxon>
        <taxon>Arundineae</taxon>
        <taxon>Arundo</taxon>
    </lineage>
</organism>
<feature type="transmembrane region" description="Helical" evidence="1">
    <location>
        <begin position="6"/>
        <end position="25"/>
    </location>
</feature>
<keyword evidence="1" id="KW-1133">Transmembrane helix</keyword>
<proteinExistence type="predicted"/>
<keyword evidence="1" id="KW-0812">Transmembrane</keyword>
<evidence type="ECO:0000256" key="1">
    <source>
        <dbReference type="SAM" id="Phobius"/>
    </source>
</evidence>
<keyword evidence="1" id="KW-0472">Membrane</keyword>
<reference evidence="2" key="1">
    <citation type="submission" date="2014-09" db="EMBL/GenBank/DDBJ databases">
        <authorList>
            <person name="Magalhaes I.L.F."/>
            <person name="Oliveira U."/>
            <person name="Santos F.R."/>
            <person name="Vidigal T.H.D.A."/>
            <person name="Brescovit A.D."/>
            <person name="Santos A.J."/>
        </authorList>
    </citation>
    <scope>NUCLEOTIDE SEQUENCE</scope>
    <source>
        <tissue evidence="2">Shoot tissue taken approximately 20 cm above the soil surface</tissue>
    </source>
</reference>
<evidence type="ECO:0000313" key="2">
    <source>
        <dbReference type="EMBL" id="JAE12305.1"/>
    </source>
</evidence>
<protein>
    <submittedName>
        <fullName evidence="2">Uncharacterized protein</fullName>
    </submittedName>
</protein>
<dbReference type="EMBL" id="GBRH01185591">
    <property type="protein sequence ID" value="JAE12305.1"/>
    <property type="molecule type" value="Transcribed_RNA"/>
</dbReference>
<name>A0A0A9FGY3_ARUDO</name>
<accession>A0A0A9FGY3</accession>
<dbReference type="AlphaFoldDB" id="A0A0A9FGY3"/>
<sequence>MTGILRFWLVMFLGFILVYTVDFCSTTLNIRHYHRPGYFSRPDLLPICTHVS</sequence>